<feature type="transmembrane region" description="Helical" evidence="8">
    <location>
        <begin position="21"/>
        <end position="43"/>
    </location>
</feature>
<dbReference type="GO" id="GO:0022857">
    <property type="term" value="F:transmembrane transporter activity"/>
    <property type="evidence" value="ECO:0007669"/>
    <property type="project" value="InterPro"/>
</dbReference>
<proteinExistence type="inferred from homology"/>
<feature type="transmembrane region" description="Helical" evidence="8">
    <location>
        <begin position="170"/>
        <end position="197"/>
    </location>
</feature>
<evidence type="ECO:0000256" key="3">
    <source>
        <dbReference type="ARBA" id="ARBA00022448"/>
    </source>
</evidence>
<keyword evidence="5 8" id="KW-0812">Transmembrane</keyword>
<dbReference type="EMBL" id="BORC01000003">
    <property type="protein sequence ID" value="GIN62316.1"/>
    <property type="molecule type" value="Genomic_DNA"/>
</dbReference>
<keyword evidence="6 8" id="KW-1133">Transmembrane helix</keyword>
<feature type="transmembrane region" description="Helical" evidence="8">
    <location>
        <begin position="217"/>
        <end position="237"/>
    </location>
</feature>
<evidence type="ECO:0000256" key="2">
    <source>
        <dbReference type="ARBA" id="ARBA00007935"/>
    </source>
</evidence>
<name>A0A920BU72_9BACI</name>
<dbReference type="PANTHER" id="PTHR30472">
    <property type="entry name" value="FERRIC ENTEROBACTIN TRANSPORT SYSTEM PERMEASE PROTEIN"/>
    <property type="match status" value="1"/>
</dbReference>
<dbReference type="Proteomes" id="UP000682111">
    <property type="component" value="Unassembled WGS sequence"/>
</dbReference>
<keyword evidence="3" id="KW-0813">Transport</keyword>
<reference evidence="9" key="1">
    <citation type="submission" date="2021-03" db="EMBL/GenBank/DDBJ databases">
        <title>Antimicrobial resistance genes in bacteria isolated from Japanese honey, and their potential for conferring macrolide and lincosamide resistance in the American foulbrood pathogen Paenibacillus larvae.</title>
        <authorList>
            <person name="Okamoto M."/>
            <person name="Kumagai M."/>
            <person name="Kanamori H."/>
            <person name="Takamatsu D."/>
        </authorList>
    </citation>
    <scope>NUCLEOTIDE SEQUENCE</scope>
    <source>
        <strain evidence="9">J27TS8</strain>
    </source>
</reference>
<keyword evidence="4" id="KW-1003">Cell membrane</keyword>
<dbReference type="RefSeq" id="WP_212933687.1">
    <property type="nucleotide sequence ID" value="NZ_BORC01000003.1"/>
</dbReference>
<dbReference type="InterPro" id="IPR000522">
    <property type="entry name" value="ABC_transptr_permease_BtuC"/>
</dbReference>
<dbReference type="GO" id="GO:0033214">
    <property type="term" value="P:siderophore-iron import into cell"/>
    <property type="evidence" value="ECO:0007669"/>
    <property type="project" value="TreeGrafter"/>
</dbReference>
<gene>
    <name evidence="9" type="primary">fecD_1</name>
    <name evidence="9" type="ORF">J27TS8_23090</name>
</gene>
<comment type="caution">
    <text evidence="9">The sequence shown here is derived from an EMBL/GenBank/DDBJ whole genome shotgun (WGS) entry which is preliminary data.</text>
</comment>
<evidence type="ECO:0000256" key="8">
    <source>
        <dbReference type="SAM" id="Phobius"/>
    </source>
</evidence>
<evidence type="ECO:0000256" key="6">
    <source>
        <dbReference type="ARBA" id="ARBA00022989"/>
    </source>
</evidence>
<comment type="similarity">
    <text evidence="2">Belongs to the binding-protein-dependent transport system permease family. FecCD subfamily.</text>
</comment>
<organism evidence="9 10">
    <name type="scientific">Robertmurraya siralis</name>
    <dbReference type="NCBI Taxonomy" id="77777"/>
    <lineage>
        <taxon>Bacteria</taxon>
        <taxon>Bacillati</taxon>
        <taxon>Bacillota</taxon>
        <taxon>Bacilli</taxon>
        <taxon>Bacillales</taxon>
        <taxon>Bacillaceae</taxon>
        <taxon>Robertmurraya</taxon>
    </lineage>
</organism>
<feature type="transmembrane region" description="Helical" evidence="8">
    <location>
        <begin position="258"/>
        <end position="285"/>
    </location>
</feature>
<dbReference type="Pfam" id="PF01032">
    <property type="entry name" value="FecCD"/>
    <property type="match status" value="1"/>
</dbReference>
<dbReference type="GO" id="GO:0005886">
    <property type="term" value="C:plasma membrane"/>
    <property type="evidence" value="ECO:0007669"/>
    <property type="project" value="UniProtKB-SubCell"/>
</dbReference>
<evidence type="ECO:0000256" key="7">
    <source>
        <dbReference type="ARBA" id="ARBA00023136"/>
    </source>
</evidence>
<feature type="transmembrane region" description="Helical" evidence="8">
    <location>
        <begin position="78"/>
        <end position="99"/>
    </location>
</feature>
<protein>
    <submittedName>
        <fullName evidence="9">Iron ABC transporter permease</fullName>
    </submittedName>
</protein>
<accession>A0A920BU72</accession>
<evidence type="ECO:0000256" key="4">
    <source>
        <dbReference type="ARBA" id="ARBA00022475"/>
    </source>
</evidence>
<dbReference type="CDD" id="cd06550">
    <property type="entry name" value="TM_ABC_iron-siderophores_like"/>
    <property type="match status" value="1"/>
</dbReference>
<dbReference type="FunFam" id="1.10.3470.10:FF:000001">
    <property type="entry name" value="Vitamin B12 ABC transporter permease BtuC"/>
    <property type="match status" value="1"/>
</dbReference>
<evidence type="ECO:0000313" key="10">
    <source>
        <dbReference type="Proteomes" id="UP000682111"/>
    </source>
</evidence>
<dbReference type="Gene3D" id="1.10.3470.10">
    <property type="entry name" value="ABC transporter involved in vitamin B12 uptake, BtuC"/>
    <property type="match status" value="1"/>
</dbReference>
<dbReference type="AlphaFoldDB" id="A0A920BU72"/>
<evidence type="ECO:0000313" key="9">
    <source>
        <dbReference type="EMBL" id="GIN62316.1"/>
    </source>
</evidence>
<dbReference type="InterPro" id="IPR037294">
    <property type="entry name" value="ABC_BtuC-like"/>
</dbReference>
<keyword evidence="10" id="KW-1185">Reference proteome</keyword>
<feature type="transmembrane region" description="Helical" evidence="8">
    <location>
        <begin position="139"/>
        <end position="158"/>
    </location>
</feature>
<feature type="transmembrane region" description="Helical" evidence="8">
    <location>
        <begin position="108"/>
        <end position="127"/>
    </location>
</feature>
<feature type="transmembrane region" description="Helical" evidence="8">
    <location>
        <begin position="297"/>
        <end position="315"/>
    </location>
</feature>
<feature type="transmembrane region" description="Helical" evidence="8">
    <location>
        <begin position="322"/>
        <end position="347"/>
    </location>
</feature>
<dbReference type="SUPFAM" id="SSF81345">
    <property type="entry name" value="ABC transporter involved in vitamin B12 uptake, BtuC"/>
    <property type="match status" value="1"/>
</dbReference>
<sequence length="352" mass="37646">MKGYRSVRLGKDQVSLLLDKNTIVKLVILIIFTFGIFIVSASLGDLRIHPLTVVNLLFWGSGTELEQLVIYQFRLPRIFASMLVGMGLAVAGGILQGIIRNHLAAPDTIGITAGAGMSVMIFLWLFSDENYSLMVSIKWLPVAAFIGALLVAIFVYFLSWKDGVTPVRLILIGIGVSALMQAGTTIFMVLGPVYMASQANIWITGSVNSVTWSDVRVLLPVTIVLLMIAFISARNVNVQSLGEDIATGVGSRVQRQRFILLLISTGLVGTAVAFAGGIGFVGLMAPHIARKLVGSSFGSLLPVAALVGAILVMLADLMGRTLFLPSVVPAGVFTATLGAPYFIYLLMKTKNS</sequence>
<dbReference type="PANTHER" id="PTHR30472:SF24">
    <property type="entry name" value="FERRIC ENTEROBACTIN TRANSPORT SYSTEM PERMEASE PROTEIN FEPG"/>
    <property type="match status" value="1"/>
</dbReference>
<comment type="subcellular location">
    <subcellularLocation>
        <location evidence="1">Cell membrane</location>
        <topology evidence="1">Multi-pass membrane protein</topology>
    </subcellularLocation>
</comment>
<keyword evidence="7 8" id="KW-0472">Membrane</keyword>
<evidence type="ECO:0000256" key="5">
    <source>
        <dbReference type="ARBA" id="ARBA00022692"/>
    </source>
</evidence>
<evidence type="ECO:0000256" key="1">
    <source>
        <dbReference type="ARBA" id="ARBA00004651"/>
    </source>
</evidence>